<accession>A0A851HI64</accession>
<protein>
    <submittedName>
        <fullName evidence="1">Uncharacterized protein</fullName>
    </submittedName>
</protein>
<proteinExistence type="predicted"/>
<dbReference type="Proteomes" id="UP000568109">
    <property type="component" value="Unassembled WGS sequence"/>
</dbReference>
<dbReference type="RefSeq" id="WP_178734377.1">
    <property type="nucleotide sequence ID" value="NZ_JABUOH010000059.1"/>
</dbReference>
<comment type="caution">
    <text evidence="1">The sequence shown here is derived from an EMBL/GenBank/DDBJ whole genome shotgun (WGS) entry which is preliminary data.</text>
</comment>
<evidence type="ECO:0000313" key="2">
    <source>
        <dbReference type="Proteomes" id="UP000568109"/>
    </source>
</evidence>
<dbReference type="AlphaFoldDB" id="A0A851HI64"/>
<dbReference type="EMBL" id="JABUOH010000059">
    <property type="protein sequence ID" value="NWN45994.1"/>
    <property type="molecule type" value="Genomic_DNA"/>
</dbReference>
<sequence>MSKIKNNFHFVIVISLLILVIISQPFLLYGAVETAEYKVVRVSENKVEYYPKIIEQLQTLNPGKEFLLDNPQNNKVYYNSKSMTNNKVIFDKSINYNRNL</sequence>
<reference evidence="1 2" key="1">
    <citation type="submission" date="2020-06" db="EMBL/GenBank/DDBJ databases">
        <title>Draft genome sequence of Candidatus Phytoplasma pruni (X-disease group, subgroup 16SrIII-B) strain ChTDIII from Argentina.</title>
        <authorList>
            <person name="Fernandez F.D."/>
            <person name="Zuebert C."/>
            <person name="Huettel B."/>
            <person name="Kube M."/>
            <person name="Conci L.R."/>
        </authorList>
    </citation>
    <scope>NUCLEOTIDE SEQUENCE [LARGE SCALE GENOMIC DNA]</scope>
    <source>
        <strain evidence="1 2">ChTDIII</strain>
    </source>
</reference>
<gene>
    <name evidence="1" type="ORF">HR065_02775</name>
</gene>
<keyword evidence="2" id="KW-1185">Reference proteome</keyword>
<feature type="non-terminal residue" evidence="1">
    <location>
        <position position="100"/>
    </location>
</feature>
<evidence type="ECO:0000313" key="1">
    <source>
        <dbReference type="EMBL" id="NWN45994.1"/>
    </source>
</evidence>
<name>A0A851HI64_9MOLU</name>
<organism evidence="1 2">
    <name type="scientific">Candidatus Phytoplasma pruni</name>
    <dbReference type="NCBI Taxonomy" id="479893"/>
    <lineage>
        <taxon>Bacteria</taxon>
        <taxon>Bacillati</taxon>
        <taxon>Mycoplasmatota</taxon>
        <taxon>Mollicutes</taxon>
        <taxon>Acholeplasmatales</taxon>
        <taxon>Acholeplasmataceae</taxon>
        <taxon>Candidatus Phytoplasma</taxon>
        <taxon>16SrIII (X-disease group)</taxon>
    </lineage>
</organism>